<organism evidence="5 6">
    <name type="scientific">Glycomyces sambucus</name>
    <dbReference type="NCBI Taxonomy" id="380244"/>
    <lineage>
        <taxon>Bacteria</taxon>
        <taxon>Bacillati</taxon>
        <taxon>Actinomycetota</taxon>
        <taxon>Actinomycetes</taxon>
        <taxon>Glycomycetales</taxon>
        <taxon>Glycomycetaceae</taxon>
        <taxon>Glycomyces</taxon>
    </lineage>
</organism>
<dbReference type="InterPro" id="IPR041467">
    <property type="entry name" value="Sco4008_C"/>
</dbReference>
<evidence type="ECO:0000256" key="2">
    <source>
        <dbReference type="PROSITE-ProRule" id="PRU00335"/>
    </source>
</evidence>
<feature type="region of interest" description="Disordered" evidence="3">
    <location>
        <begin position="1"/>
        <end position="30"/>
    </location>
</feature>
<gene>
    <name evidence="5" type="ORF">SAMN05216298_2100</name>
</gene>
<evidence type="ECO:0000259" key="4">
    <source>
        <dbReference type="PROSITE" id="PS50977"/>
    </source>
</evidence>
<dbReference type="SUPFAM" id="SSF46689">
    <property type="entry name" value="Homeodomain-like"/>
    <property type="match status" value="1"/>
</dbReference>
<evidence type="ECO:0000313" key="6">
    <source>
        <dbReference type="Proteomes" id="UP000198662"/>
    </source>
</evidence>
<dbReference type="InterPro" id="IPR050109">
    <property type="entry name" value="HTH-type_TetR-like_transc_reg"/>
</dbReference>
<dbReference type="EMBL" id="FNGF01000002">
    <property type="protein sequence ID" value="SDK93250.1"/>
    <property type="molecule type" value="Genomic_DNA"/>
</dbReference>
<reference evidence="6" key="1">
    <citation type="submission" date="2016-10" db="EMBL/GenBank/DDBJ databases">
        <authorList>
            <person name="Varghese N."/>
            <person name="Submissions S."/>
        </authorList>
    </citation>
    <scope>NUCLEOTIDE SEQUENCE [LARGE SCALE GENOMIC DNA]</scope>
    <source>
        <strain evidence="6">CGMCC 4.3147</strain>
    </source>
</reference>
<dbReference type="InterPro" id="IPR036271">
    <property type="entry name" value="Tet_transcr_reg_TetR-rel_C_sf"/>
</dbReference>
<dbReference type="PANTHER" id="PTHR30328:SF54">
    <property type="entry name" value="HTH-TYPE TRANSCRIPTIONAL REPRESSOR SCO4008"/>
    <property type="match status" value="1"/>
</dbReference>
<name>A0A1G9FXX8_9ACTN</name>
<dbReference type="OrthoDB" id="4726108at2"/>
<dbReference type="Proteomes" id="UP000198662">
    <property type="component" value="Unassembled WGS sequence"/>
</dbReference>
<dbReference type="PANTHER" id="PTHR30328">
    <property type="entry name" value="TRANSCRIPTIONAL REPRESSOR"/>
    <property type="match status" value="1"/>
</dbReference>
<keyword evidence="1 2" id="KW-0238">DNA-binding</keyword>
<keyword evidence="6" id="KW-1185">Reference proteome</keyword>
<evidence type="ECO:0000313" key="5">
    <source>
        <dbReference type="EMBL" id="SDK93250.1"/>
    </source>
</evidence>
<dbReference type="Gene3D" id="1.10.357.10">
    <property type="entry name" value="Tetracycline Repressor, domain 2"/>
    <property type="match status" value="1"/>
</dbReference>
<dbReference type="GO" id="GO:0003677">
    <property type="term" value="F:DNA binding"/>
    <property type="evidence" value="ECO:0007669"/>
    <property type="project" value="UniProtKB-UniRule"/>
</dbReference>
<dbReference type="InterPro" id="IPR001647">
    <property type="entry name" value="HTH_TetR"/>
</dbReference>
<proteinExistence type="predicted"/>
<evidence type="ECO:0000256" key="3">
    <source>
        <dbReference type="SAM" id="MobiDB-lite"/>
    </source>
</evidence>
<evidence type="ECO:0000256" key="1">
    <source>
        <dbReference type="ARBA" id="ARBA00023125"/>
    </source>
</evidence>
<accession>A0A1G9FXX8</accession>
<dbReference type="Pfam" id="PF17926">
    <property type="entry name" value="TetR_C_21"/>
    <property type="match status" value="1"/>
</dbReference>
<feature type="DNA-binding region" description="H-T-H motif" evidence="2">
    <location>
        <begin position="52"/>
        <end position="71"/>
    </location>
</feature>
<feature type="domain" description="HTH tetR-type" evidence="4">
    <location>
        <begin position="29"/>
        <end position="89"/>
    </location>
</feature>
<dbReference type="PROSITE" id="PS50977">
    <property type="entry name" value="HTH_TETR_2"/>
    <property type="match status" value="1"/>
</dbReference>
<dbReference type="InterPro" id="IPR009057">
    <property type="entry name" value="Homeodomain-like_sf"/>
</dbReference>
<dbReference type="GO" id="GO:0006355">
    <property type="term" value="P:regulation of DNA-templated transcription"/>
    <property type="evidence" value="ECO:0007669"/>
    <property type="project" value="UniProtKB-ARBA"/>
</dbReference>
<dbReference type="PRINTS" id="PR00455">
    <property type="entry name" value="HTHTETR"/>
</dbReference>
<dbReference type="STRING" id="380244.SAMN05216298_2100"/>
<protein>
    <submittedName>
        <fullName evidence="5">Transcriptional regulator, TetR family</fullName>
    </submittedName>
</protein>
<sequence length="224" mass="24033">MSDASSGDQRARAGSQRSPSPEARVRDPDRSRARLLAAALDEFAAKGYAGARVTDIADRAGVNRQLITYYFGGKRGLYRALGEQWIDEESDMAPPSLPLPDMAAAHLEAILADPRHSRLLLWESLTGSDEDFDGTGGDDEDPATADLRRRQGEGELGEEFDAGMVLVALMGAALAPVAIPQVVRRSTGLDPDDPAFAERFAEQLRRLVRRLAGPAPKDVGGHGA</sequence>
<dbReference type="Pfam" id="PF00440">
    <property type="entry name" value="TetR_N"/>
    <property type="match status" value="1"/>
</dbReference>
<dbReference type="AlphaFoldDB" id="A0A1G9FXX8"/>
<dbReference type="SUPFAM" id="SSF48498">
    <property type="entry name" value="Tetracyclin repressor-like, C-terminal domain"/>
    <property type="match status" value="1"/>
</dbReference>
<dbReference type="RefSeq" id="WP_091047282.1">
    <property type="nucleotide sequence ID" value="NZ_FNGF01000002.1"/>
</dbReference>